<evidence type="ECO:0000313" key="3">
    <source>
        <dbReference type="EMBL" id="CAD7665278.1"/>
    </source>
</evidence>
<dbReference type="EMBL" id="OC959631">
    <property type="protein sequence ID" value="CAD7665278.1"/>
    <property type="molecule type" value="Genomic_DNA"/>
</dbReference>
<dbReference type="OrthoDB" id="63533at2759"/>
<dbReference type="PROSITE" id="PS51419">
    <property type="entry name" value="RAB"/>
    <property type="match status" value="1"/>
</dbReference>
<dbReference type="Pfam" id="PF00071">
    <property type="entry name" value="Ras"/>
    <property type="match status" value="2"/>
</dbReference>
<evidence type="ECO:0000256" key="2">
    <source>
        <dbReference type="ARBA" id="ARBA00022741"/>
    </source>
</evidence>
<protein>
    <submittedName>
        <fullName evidence="3">Uncharacterized protein</fullName>
    </submittedName>
</protein>
<dbReference type="PANTHER" id="PTHR47978">
    <property type="match status" value="1"/>
</dbReference>
<dbReference type="InterPro" id="IPR001806">
    <property type="entry name" value="Small_GTPase"/>
</dbReference>
<dbReference type="GO" id="GO:0005525">
    <property type="term" value="F:GTP binding"/>
    <property type="evidence" value="ECO:0007669"/>
    <property type="project" value="InterPro"/>
</dbReference>
<feature type="non-terminal residue" evidence="3">
    <location>
        <position position="1"/>
    </location>
</feature>
<proteinExistence type="inferred from homology"/>
<name>A0A7R9R0I6_9ACAR</name>
<dbReference type="Gene3D" id="3.40.50.300">
    <property type="entry name" value="P-loop containing nucleotide triphosphate hydrolases"/>
    <property type="match status" value="2"/>
</dbReference>
<dbReference type="EMBL" id="CAJPVJ010044806">
    <property type="protein sequence ID" value="CAG2182415.1"/>
    <property type="molecule type" value="Genomic_DNA"/>
</dbReference>
<dbReference type="InterPro" id="IPR027417">
    <property type="entry name" value="P-loop_NTPase"/>
</dbReference>
<dbReference type="AlphaFoldDB" id="A0A7R9R0I6"/>
<feature type="non-terminal residue" evidence="3">
    <location>
        <position position="133"/>
    </location>
</feature>
<gene>
    <name evidence="3" type="ORF">ONB1V03_LOCUS21836</name>
</gene>
<sequence length="133" mass="15047">ANHVTRKEGLEFAQRKNVQFFESSAKLDINISELFSKTFDGMIKRYVLTPILKSTLKYKAVVLGDPSVGKSAIIERLCGHPFPGDNSIGTQFNSTGDQSLAQMMPMYYRSAHTVLLVYDIHCQQSFNNLHKYL</sequence>
<keyword evidence="4" id="KW-1185">Reference proteome</keyword>
<comment type="similarity">
    <text evidence="1">Belongs to the small GTPase superfamily. Rab family.</text>
</comment>
<dbReference type="SUPFAM" id="SSF52540">
    <property type="entry name" value="P-loop containing nucleoside triphosphate hydrolases"/>
    <property type="match status" value="2"/>
</dbReference>
<evidence type="ECO:0000313" key="4">
    <source>
        <dbReference type="Proteomes" id="UP000728032"/>
    </source>
</evidence>
<keyword evidence="2" id="KW-0547">Nucleotide-binding</keyword>
<organism evidence="3">
    <name type="scientific">Oppiella nova</name>
    <dbReference type="NCBI Taxonomy" id="334625"/>
    <lineage>
        <taxon>Eukaryota</taxon>
        <taxon>Metazoa</taxon>
        <taxon>Ecdysozoa</taxon>
        <taxon>Arthropoda</taxon>
        <taxon>Chelicerata</taxon>
        <taxon>Arachnida</taxon>
        <taxon>Acari</taxon>
        <taxon>Acariformes</taxon>
        <taxon>Sarcoptiformes</taxon>
        <taxon>Oribatida</taxon>
        <taxon>Brachypylina</taxon>
        <taxon>Oppioidea</taxon>
        <taxon>Oppiidae</taxon>
        <taxon>Oppiella</taxon>
    </lineage>
</organism>
<reference evidence="3" key="1">
    <citation type="submission" date="2020-11" db="EMBL/GenBank/DDBJ databases">
        <authorList>
            <person name="Tran Van P."/>
        </authorList>
    </citation>
    <scope>NUCLEOTIDE SEQUENCE</scope>
</reference>
<dbReference type="Proteomes" id="UP000728032">
    <property type="component" value="Unassembled WGS sequence"/>
</dbReference>
<evidence type="ECO:0000256" key="1">
    <source>
        <dbReference type="ARBA" id="ARBA00006270"/>
    </source>
</evidence>
<accession>A0A7R9R0I6</accession>
<dbReference type="GO" id="GO:0003924">
    <property type="term" value="F:GTPase activity"/>
    <property type="evidence" value="ECO:0007669"/>
    <property type="project" value="InterPro"/>
</dbReference>